<evidence type="ECO:0000313" key="2">
    <source>
        <dbReference type="Proteomes" id="UP000195991"/>
    </source>
</evidence>
<dbReference type="AlphaFoldDB" id="A0A1C4E3D0"/>
<dbReference type="Proteomes" id="UP000195991">
    <property type="component" value="Unassembled WGS sequence"/>
</dbReference>
<organism evidence="1 2">
    <name type="scientific">Bacillus thuringiensis</name>
    <dbReference type="NCBI Taxonomy" id="1428"/>
    <lineage>
        <taxon>Bacteria</taxon>
        <taxon>Bacillati</taxon>
        <taxon>Bacillota</taxon>
        <taxon>Bacilli</taxon>
        <taxon>Bacillales</taxon>
        <taxon>Bacillaceae</taxon>
        <taxon>Bacillus</taxon>
        <taxon>Bacillus cereus group</taxon>
    </lineage>
</organism>
<sequence length="39" mass="4537">MDKVTVTPSKKTIRSIKDDIHFKNHKIGFTYMKDKSSPN</sequence>
<proteinExistence type="predicted"/>
<name>A0A1C4E3D0_BACTU</name>
<gene>
    <name evidence="1" type="ORF">BTT61001_02861</name>
</gene>
<protein>
    <submittedName>
        <fullName evidence="1">Uncharacterized protein</fullName>
    </submittedName>
</protein>
<reference evidence="1 2" key="1">
    <citation type="submission" date="2016-08" db="EMBL/GenBank/DDBJ databases">
        <authorList>
            <person name="Seilhamer J.J."/>
        </authorList>
    </citation>
    <scope>NUCLEOTIDE SEQUENCE [LARGE SCALE GENOMIC DNA]</scope>
    <source>
        <strain evidence="1 2">IEBC_T61001</strain>
    </source>
</reference>
<dbReference type="EMBL" id="FMBI01000030">
    <property type="protein sequence ID" value="SCC38126.1"/>
    <property type="molecule type" value="Genomic_DNA"/>
</dbReference>
<evidence type="ECO:0000313" key="1">
    <source>
        <dbReference type="EMBL" id="SCC38126.1"/>
    </source>
</evidence>
<accession>A0A1C4E3D0</accession>